<protein>
    <recommendedName>
        <fullName evidence="8">Carbamoyltransferase</fullName>
        <ecNumber evidence="8">6.2.-.-</ecNumber>
    </recommendedName>
</protein>
<evidence type="ECO:0000256" key="7">
    <source>
        <dbReference type="ARBA" id="ARBA00048220"/>
    </source>
</evidence>
<organism evidence="12 13">
    <name type="scientific">Candidatus Nitrospira allomarina</name>
    <dbReference type="NCBI Taxonomy" id="3020900"/>
    <lineage>
        <taxon>Bacteria</taxon>
        <taxon>Pseudomonadati</taxon>
        <taxon>Nitrospirota</taxon>
        <taxon>Nitrospiria</taxon>
        <taxon>Nitrospirales</taxon>
        <taxon>Nitrospiraceae</taxon>
        <taxon>Nitrospira</taxon>
    </lineage>
</organism>
<dbReference type="Gene3D" id="3.30.420.360">
    <property type="match status" value="1"/>
</dbReference>
<dbReference type="InterPro" id="IPR041440">
    <property type="entry name" value="HypF_C"/>
</dbReference>
<dbReference type="InterPro" id="IPR004421">
    <property type="entry name" value="Carbamoyltransferase_HypF"/>
</dbReference>
<keyword evidence="4" id="KW-0479">Metal-binding</keyword>
<name>A0AA96GBT0_9BACT</name>
<dbReference type="GO" id="GO:0008270">
    <property type="term" value="F:zinc ion binding"/>
    <property type="evidence" value="ECO:0007669"/>
    <property type="project" value="UniProtKB-KW"/>
</dbReference>
<feature type="domain" description="YrdC-like" evidence="11">
    <location>
        <begin position="216"/>
        <end position="401"/>
    </location>
</feature>
<keyword evidence="5" id="KW-0863">Zinc-finger</keyword>
<evidence type="ECO:0000256" key="8">
    <source>
        <dbReference type="PIRNR" id="PIRNR006256"/>
    </source>
</evidence>
<dbReference type="Pfam" id="PF22521">
    <property type="entry name" value="HypF_C_2"/>
    <property type="match status" value="1"/>
</dbReference>
<evidence type="ECO:0000259" key="10">
    <source>
        <dbReference type="PROSITE" id="PS51160"/>
    </source>
</evidence>
<evidence type="ECO:0000256" key="2">
    <source>
        <dbReference type="ARBA" id="ARBA00008097"/>
    </source>
</evidence>
<gene>
    <name evidence="12" type="primary">hypF</name>
    <name evidence="12" type="ORF">PP769_14805</name>
</gene>
<dbReference type="InterPro" id="IPR051060">
    <property type="entry name" value="Carbamoyltrans_HypF-like"/>
</dbReference>
<comment type="similarity">
    <text evidence="2 8">Belongs to the carbamoyltransferase HypF family.</text>
</comment>
<dbReference type="Pfam" id="PF07503">
    <property type="entry name" value="zf-HYPF"/>
    <property type="match status" value="2"/>
</dbReference>
<evidence type="ECO:0000256" key="1">
    <source>
        <dbReference type="ARBA" id="ARBA00004711"/>
    </source>
</evidence>
<dbReference type="InterPro" id="IPR001792">
    <property type="entry name" value="Acylphosphatase-like_dom"/>
</dbReference>
<dbReference type="KEGG" id="nall:PP769_14805"/>
<evidence type="ECO:0000256" key="5">
    <source>
        <dbReference type="ARBA" id="ARBA00022771"/>
    </source>
</evidence>
<evidence type="ECO:0000256" key="4">
    <source>
        <dbReference type="ARBA" id="ARBA00022723"/>
    </source>
</evidence>
<keyword evidence="6" id="KW-0862">Zinc</keyword>
<feature type="domain" description="Acylphosphatase-like" evidence="10">
    <location>
        <begin position="14"/>
        <end position="102"/>
    </location>
</feature>
<evidence type="ECO:0000313" key="13">
    <source>
        <dbReference type="Proteomes" id="UP001302719"/>
    </source>
</evidence>
<evidence type="ECO:0000256" key="6">
    <source>
        <dbReference type="ARBA" id="ARBA00022833"/>
    </source>
</evidence>
<dbReference type="PROSITE" id="PS51163">
    <property type="entry name" value="YRDC"/>
    <property type="match status" value="1"/>
</dbReference>
<dbReference type="GO" id="GO:0016743">
    <property type="term" value="F:carboxyl- or carbamoyltransferase activity"/>
    <property type="evidence" value="ECO:0007669"/>
    <property type="project" value="UniProtKB-UniRule"/>
</dbReference>
<proteinExistence type="inferred from homology"/>
<sequence length="808" mass="89521">MMETVTVRSSNEQAFNIQVSGLVQGVGFRPRVWQLAQRFDLRGRVSNNGNGVQILVAGEENNLRHFIHELTHNPPPLAKIAEIFSSGISLSDVPEDTFVIAGTDRSPVQTGIVPDTVPCPDCVKEIFDPFARRYRYPFTNCTHCGPRLTIQEGIPYDRPSTTLKDFPLCDACLKDYQDPQNPRFHAQPIACHACGPKVWIERMDGKPVAVHSYTMLDEADAAGILLRKGHILAMKGLGGFQLACDATREDAVSRLRALKHREGKPLALMARDLEVIRRYCVVGEREAELLQSPAAPIVILKRHAERALAPSVAPGMSTYGCMLPNSPLHHLILHRMAHPIVLTSGNHAGEPQWIDNDQAKVHLKNIAEFVVLHNRGIAQRVDDSVVKVMEQVPRVLRRSRGLAPIPIWLPSGFEHSPAILAMGGELKNTFCLLKDGQALLSHHIGDLEDSLTYADYQRAISHYQHLFEHKPDSIAVDLHPEYLSSKFGRVHANFHRLPTFDIQHHHAHLAACLVENGVRLNTEPVLGVILDGLGYGEDNTIWGGEFLLADYGGFTRLGSFKPVPMLGGTQAIKEPWRNTYAHVMAEMGWAEFAMNYSDLPLFDLLEKKPRMMLNRMLSHRINSPLASSCGRLFDAAAAAMGICTEHVLYEGQAAMEMEALVDDDTLHHEDESLAYPFSIPRLKHSGLPYVEPLGMWQALFGDLILHTPVPVMAARFHKGLAKVICHMVTQCSQSPDGHDRHQTVVLSGGVFQNQVLFELVKAKLTAEGFTVLSHKQVPMNDGGIALGQAAIAAARSLKRTKEVRSTCV</sequence>
<dbReference type="PIRSF" id="PIRSF006256">
    <property type="entry name" value="CMPcnvr_hdrg_mat"/>
    <property type="match status" value="1"/>
</dbReference>
<dbReference type="InterPro" id="IPR017945">
    <property type="entry name" value="DHBP_synth_RibB-like_a/b_dom"/>
</dbReference>
<dbReference type="InterPro" id="IPR036046">
    <property type="entry name" value="Acylphosphatase-like_dom_sf"/>
</dbReference>
<dbReference type="Gene3D" id="3.30.420.40">
    <property type="match status" value="1"/>
</dbReference>
<dbReference type="AlphaFoldDB" id="A0AA96GBT0"/>
<dbReference type="GO" id="GO:0051604">
    <property type="term" value="P:protein maturation"/>
    <property type="evidence" value="ECO:0007669"/>
    <property type="project" value="TreeGrafter"/>
</dbReference>
<dbReference type="SUPFAM" id="SSF54975">
    <property type="entry name" value="Acylphosphatase/BLUF domain-like"/>
    <property type="match status" value="1"/>
</dbReference>
<dbReference type="PROSITE" id="PS51160">
    <property type="entry name" value="ACYLPHOSPHATASE_3"/>
    <property type="match status" value="1"/>
</dbReference>
<dbReference type="PROSITE" id="PS00150">
    <property type="entry name" value="ACYLPHOSPHATASE_1"/>
    <property type="match status" value="1"/>
</dbReference>
<feature type="active site" evidence="9">
    <location>
        <position position="29"/>
    </location>
</feature>
<accession>A0AA96GBT0</accession>
<keyword evidence="3 12" id="KW-0436">Ligase</keyword>
<dbReference type="InterPro" id="IPR011125">
    <property type="entry name" value="Znf_HypF"/>
</dbReference>
<dbReference type="PANTHER" id="PTHR42959">
    <property type="entry name" value="CARBAMOYLTRANSFERASE"/>
    <property type="match status" value="1"/>
</dbReference>
<dbReference type="GO" id="GO:0003725">
    <property type="term" value="F:double-stranded RNA binding"/>
    <property type="evidence" value="ECO:0007669"/>
    <property type="project" value="InterPro"/>
</dbReference>
<dbReference type="Gene3D" id="3.90.870.50">
    <property type="match status" value="1"/>
</dbReference>
<dbReference type="GO" id="GO:0016874">
    <property type="term" value="F:ligase activity"/>
    <property type="evidence" value="ECO:0007669"/>
    <property type="project" value="UniProtKB-UniRule"/>
</dbReference>
<dbReference type="InterPro" id="IPR006070">
    <property type="entry name" value="Sua5-like_dom"/>
</dbReference>
<evidence type="ECO:0000256" key="3">
    <source>
        <dbReference type="ARBA" id="ARBA00022598"/>
    </source>
</evidence>
<dbReference type="Pfam" id="PF01300">
    <property type="entry name" value="Sua5_yciO_yrdC"/>
    <property type="match status" value="1"/>
</dbReference>
<evidence type="ECO:0000259" key="11">
    <source>
        <dbReference type="PROSITE" id="PS51163"/>
    </source>
</evidence>
<dbReference type="EC" id="6.2.-.-" evidence="8"/>
<reference evidence="12 13" key="1">
    <citation type="submission" date="2023-01" db="EMBL/GenBank/DDBJ databases">
        <title>Cultivation and genomic characterization of new, ubiquitous marine nitrite-oxidizing bacteria from the Nitrospirales.</title>
        <authorList>
            <person name="Mueller A.J."/>
            <person name="Daebeler A."/>
            <person name="Herbold C.W."/>
            <person name="Kirkegaard R.H."/>
            <person name="Daims H."/>
        </authorList>
    </citation>
    <scope>NUCLEOTIDE SEQUENCE [LARGE SCALE GENOMIC DNA]</scope>
    <source>
        <strain evidence="12 13">VA</strain>
    </source>
</reference>
<dbReference type="Gene3D" id="3.30.110.120">
    <property type="match status" value="1"/>
</dbReference>
<dbReference type="Pfam" id="PF17788">
    <property type="entry name" value="HypF_C"/>
    <property type="match status" value="1"/>
</dbReference>
<keyword evidence="13" id="KW-1185">Reference proteome</keyword>
<comment type="catalytic activity">
    <reaction evidence="7">
        <text>C-terminal L-cysteinyl-[HypE protein] + carbamoyl phosphate + ATP + H2O = C-terminal S-carboxamide-L-cysteinyl-[HypE protein] + AMP + phosphate + diphosphate + H(+)</text>
        <dbReference type="Rhea" id="RHEA:55636"/>
        <dbReference type="Rhea" id="RHEA-COMP:14247"/>
        <dbReference type="Rhea" id="RHEA-COMP:14392"/>
        <dbReference type="ChEBI" id="CHEBI:15377"/>
        <dbReference type="ChEBI" id="CHEBI:15378"/>
        <dbReference type="ChEBI" id="CHEBI:30616"/>
        <dbReference type="ChEBI" id="CHEBI:33019"/>
        <dbReference type="ChEBI" id="CHEBI:43474"/>
        <dbReference type="ChEBI" id="CHEBI:58228"/>
        <dbReference type="ChEBI" id="CHEBI:76913"/>
        <dbReference type="ChEBI" id="CHEBI:139126"/>
        <dbReference type="ChEBI" id="CHEBI:456215"/>
    </reaction>
</comment>
<comment type="catalytic activity">
    <reaction evidence="9">
        <text>an acyl phosphate + H2O = a carboxylate + phosphate + H(+)</text>
        <dbReference type="Rhea" id="RHEA:14965"/>
        <dbReference type="ChEBI" id="CHEBI:15377"/>
        <dbReference type="ChEBI" id="CHEBI:15378"/>
        <dbReference type="ChEBI" id="CHEBI:29067"/>
        <dbReference type="ChEBI" id="CHEBI:43474"/>
        <dbReference type="ChEBI" id="CHEBI:59918"/>
        <dbReference type="EC" id="3.6.1.7"/>
    </reaction>
</comment>
<dbReference type="InterPro" id="IPR055128">
    <property type="entry name" value="HypF_C_2"/>
</dbReference>
<dbReference type="NCBIfam" id="TIGR00143">
    <property type="entry name" value="hypF"/>
    <property type="match status" value="1"/>
</dbReference>
<keyword evidence="9" id="KW-0378">Hydrolase</keyword>
<feature type="active site" evidence="9">
    <location>
        <position position="47"/>
    </location>
</feature>
<evidence type="ECO:0000313" key="12">
    <source>
        <dbReference type="EMBL" id="WNM57235.1"/>
    </source>
</evidence>
<dbReference type="SUPFAM" id="SSF55821">
    <property type="entry name" value="YrdC/RibB"/>
    <property type="match status" value="1"/>
</dbReference>
<dbReference type="Proteomes" id="UP001302719">
    <property type="component" value="Chromosome"/>
</dbReference>
<dbReference type="PANTHER" id="PTHR42959:SF1">
    <property type="entry name" value="CARBAMOYLTRANSFERASE HYPF"/>
    <property type="match status" value="1"/>
</dbReference>
<dbReference type="InterPro" id="IPR017968">
    <property type="entry name" value="Acylphosphatase_CS"/>
</dbReference>
<dbReference type="RefSeq" id="WP_312641471.1">
    <property type="nucleotide sequence ID" value="NZ_CP116967.1"/>
</dbReference>
<comment type="pathway">
    <text evidence="1">Protein modification; [NiFe] hydrogenase maturation.</text>
</comment>
<dbReference type="EMBL" id="CP116967">
    <property type="protein sequence ID" value="WNM57235.1"/>
    <property type="molecule type" value="Genomic_DNA"/>
</dbReference>
<dbReference type="Pfam" id="PF00708">
    <property type="entry name" value="Acylphosphatase"/>
    <property type="match status" value="1"/>
</dbReference>
<evidence type="ECO:0000256" key="9">
    <source>
        <dbReference type="PROSITE-ProRule" id="PRU00520"/>
    </source>
</evidence>
<dbReference type="GO" id="GO:0003998">
    <property type="term" value="F:acylphosphatase activity"/>
    <property type="evidence" value="ECO:0007669"/>
    <property type="project" value="UniProtKB-EC"/>
</dbReference>